<dbReference type="OrthoDB" id="3415124at2"/>
<protein>
    <recommendedName>
        <fullName evidence="1">Helicase XPB/Ssl2 N-terminal domain-containing protein</fullName>
    </recommendedName>
</protein>
<keyword evidence="3" id="KW-1185">Reference proteome</keyword>
<dbReference type="RefSeq" id="WP_062005079.1">
    <property type="nucleotide sequence ID" value="NZ_CP012677.1"/>
</dbReference>
<dbReference type="AlphaFoldDB" id="A0A0M4QKU2"/>
<organism evidence="2 3">
    <name type="scientific">Arthrobacter alpinus</name>
    <dbReference type="NCBI Taxonomy" id="656366"/>
    <lineage>
        <taxon>Bacteria</taxon>
        <taxon>Bacillati</taxon>
        <taxon>Actinomycetota</taxon>
        <taxon>Actinomycetes</taxon>
        <taxon>Micrococcales</taxon>
        <taxon>Micrococcaceae</taxon>
        <taxon>Arthrobacter</taxon>
    </lineage>
</organism>
<evidence type="ECO:0000259" key="1">
    <source>
        <dbReference type="Pfam" id="PF13625"/>
    </source>
</evidence>
<reference evidence="3" key="1">
    <citation type="submission" date="2015-09" db="EMBL/GenBank/DDBJ databases">
        <title>Complete genome of Arthrobacter alpinus strain R3.8.</title>
        <authorList>
            <person name="See-Too W.S."/>
            <person name="Chan K.G."/>
        </authorList>
    </citation>
    <scope>NUCLEOTIDE SEQUENCE [LARGE SCALE GENOMIC DNA]</scope>
    <source>
        <strain evidence="3">R3.8</strain>
    </source>
</reference>
<dbReference type="Pfam" id="PF13625">
    <property type="entry name" value="Helicase_C_3"/>
    <property type="match status" value="1"/>
</dbReference>
<dbReference type="PATRIC" id="fig|656366.3.peg.341"/>
<accession>A0A0M4QKU2</accession>
<dbReference type="KEGG" id="aaq:AOC05_01510"/>
<proteinExistence type="predicted"/>
<feature type="domain" description="Helicase XPB/Ssl2 N-terminal" evidence="1">
    <location>
        <begin position="20"/>
        <end position="100"/>
    </location>
</feature>
<dbReference type="InterPro" id="IPR032830">
    <property type="entry name" value="XPB/Ssl2_N"/>
</dbReference>
<name>A0A0M4QKU2_9MICC</name>
<gene>
    <name evidence="2" type="ORF">AOC05_01510</name>
</gene>
<dbReference type="EMBL" id="CP012677">
    <property type="protein sequence ID" value="ALE91334.1"/>
    <property type="molecule type" value="Genomic_DNA"/>
</dbReference>
<sequence>MGQALTLLESTLPAAVDHFLLRGDLTAVAPGYLLPELAAELALLAHPEGRGMAAVFRFSAASLNRVLAVGYTADGILGFLTRHASTPVPPGLHYLNQDCAPVNAPANAARQRPTEQQGPRSWARQAAGQAACWRGGCGPWKWQAVPKELLVWPR</sequence>
<dbReference type="Proteomes" id="UP000062833">
    <property type="component" value="Chromosome"/>
</dbReference>
<evidence type="ECO:0000313" key="2">
    <source>
        <dbReference type="EMBL" id="ALE91334.1"/>
    </source>
</evidence>
<evidence type="ECO:0000313" key="3">
    <source>
        <dbReference type="Proteomes" id="UP000062833"/>
    </source>
</evidence>